<gene>
    <name evidence="1" type="ORF">GCM10022214_45020</name>
</gene>
<organism evidence="1 2">
    <name type="scientific">Actinomadura miaoliensis</name>
    <dbReference type="NCBI Taxonomy" id="430685"/>
    <lineage>
        <taxon>Bacteria</taxon>
        <taxon>Bacillati</taxon>
        <taxon>Actinomycetota</taxon>
        <taxon>Actinomycetes</taxon>
        <taxon>Streptosporangiales</taxon>
        <taxon>Thermomonosporaceae</taxon>
        <taxon>Actinomadura</taxon>
    </lineage>
</organism>
<reference evidence="2" key="1">
    <citation type="journal article" date="2019" name="Int. J. Syst. Evol. Microbiol.">
        <title>The Global Catalogue of Microorganisms (GCM) 10K type strain sequencing project: providing services to taxonomists for standard genome sequencing and annotation.</title>
        <authorList>
            <consortium name="The Broad Institute Genomics Platform"/>
            <consortium name="The Broad Institute Genome Sequencing Center for Infectious Disease"/>
            <person name="Wu L."/>
            <person name="Ma J."/>
        </authorList>
    </citation>
    <scope>NUCLEOTIDE SEQUENCE [LARGE SCALE GENOMIC DNA]</scope>
    <source>
        <strain evidence="2">JCM 16702</strain>
    </source>
</reference>
<evidence type="ECO:0000313" key="2">
    <source>
        <dbReference type="Proteomes" id="UP001500683"/>
    </source>
</evidence>
<sequence length="46" mass="5098">MLIRLRREGMNTDELSEHLGRHARAILMRLEKLGLAEPIGEAGVGS</sequence>
<protein>
    <submittedName>
        <fullName evidence="1">Uncharacterized protein</fullName>
    </submittedName>
</protein>
<proteinExistence type="predicted"/>
<keyword evidence="2" id="KW-1185">Reference proteome</keyword>
<evidence type="ECO:0000313" key="1">
    <source>
        <dbReference type="EMBL" id="GAA4081238.1"/>
    </source>
</evidence>
<dbReference type="EMBL" id="BAAAZG010000029">
    <property type="protein sequence ID" value="GAA4081238.1"/>
    <property type="molecule type" value="Genomic_DNA"/>
</dbReference>
<name>A0ABP7W519_9ACTN</name>
<dbReference type="Gene3D" id="1.10.10.60">
    <property type="entry name" value="Homeodomain-like"/>
    <property type="match status" value="1"/>
</dbReference>
<comment type="caution">
    <text evidence="1">The sequence shown here is derived from an EMBL/GenBank/DDBJ whole genome shotgun (WGS) entry which is preliminary data.</text>
</comment>
<accession>A0ABP7W519</accession>
<dbReference type="Proteomes" id="UP001500683">
    <property type="component" value="Unassembled WGS sequence"/>
</dbReference>